<comment type="pathway">
    <text evidence="2 10">Protein modification; protein glycosylation.</text>
</comment>
<gene>
    <name evidence="11" type="ORF">QR98_0081200</name>
</gene>
<dbReference type="GO" id="GO:0005789">
    <property type="term" value="C:endoplasmic reticulum membrane"/>
    <property type="evidence" value="ECO:0007669"/>
    <property type="project" value="UniProtKB-SubCell"/>
</dbReference>
<evidence type="ECO:0000313" key="12">
    <source>
        <dbReference type="Proteomes" id="UP000616769"/>
    </source>
</evidence>
<dbReference type="PANTHER" id="PTHR12413">
    <property type="entry name" value="DOLICHYL GLYCOSYLTRANSFERASE"/>
    <property type="match status" value="1"/>
</dbReference>
<dbReference type="EC" id="2.4.1.-" evidence="10"/>
<dbReference type="Pfam" id="PF03155">
    <property type="entry name" value="Alg6_Alg8"/>
    <property type="match status" value="1"/>
</dbReference>
<feature type="transmembrane region" description="Helical" evidence="10">
    <location>
        <begin position="196"/>
        <end position="213"/>
    </location>
</feature>
<evidence type="ECO:0000256" key="7">
    <source>
        <dbReference type="ARBA" id="ARBA00022824"/>
    </source>
</evidence>
<keyword evidence="9 10" id="KW-0472">Membrane</keyword>
<dbReference type="VEuPathDB" id="VectorBase:SSCA009661"/>
<keyword evidence="6 10" id="KW-0812">Transmembrane</keyword>
<organism evidence="11 12">
    <name type="scientific">Sarcoptes scabiei</name>
    <name type="common">Itch mite</name>
    <name type="synonym">Acarus scabiei</name>
    <dbReference type="NCBI Taxonomy" id="52283"/>
    <lineage>
        <taxon>Eukaryota</taxon>
        <taxon>Metazoa</taxon>
        <taxon>Ecdysozoa</taxon>
        <taxon>Arthropoda</taxon>
        <taxon>Chelicerata</taxon>
        <taxon>Arachnida</taxon>
        <taxon>Acari</taxon>
        <taxon>Acariformes</taxon>
        <taxon>Sarcoptiformes</taxon>
        <taxon>Astigmata</taxon>
        <taxon>Psoroptidia</taxon>
        <taxon>Sarcoptoidea</taxon>
        <taxon>Sarcoptidae</taxon>
        <taxon>Sarcoptinae</taxon>
        <taxon>Sarcoptes</taxon>
    </lineage>
</organism>
<comment type="subcellular location">
    <subcellularLocation>
        <location evidence="1 10">Endoplasmic reticulum membrane</location>
        <topology evidence="1 10">Multi-pass membrane protein</topology>
    </subcellularLocation>
</comment>
<proteinExistence type="inferred from homology"/>
<evidence type="ECO:0000256" key="6">
    <source>
        <dbReference type="ARBA" id="ARBA00022692"/>
    </source>
</evidence>
<keyword evidence="4 10" id="KW-0328">Glycosyltransferase</keyword>
<name>A0A132AF11_SARSC</name>
<comment type="similarity">
    <text evidence="3 10">Belongs to the ALG6/ALG8 glucosyltransferase family.</text>
</comment>
<dbReference type="Proteomes" id="UP000616769">
    <property type="component" value="Unassembled WGS sequence"/>
</dbReference>
<evidence type="ECO:0000313" key="11">
    <source>
        <dbReference type="EMBL" id="KPM09581.1"/>
    </source>
</evidence>
<dbReference type="EMBL" id="JXLN01013770">
    <property type="protein sequence ID" value="KPM09581.1"/>
    <property type="molecule type" value="Genomic_DNA"/>
</dbReference>
<evidence type="ECO:0000256" key="2">
    <source>
        <dbReference type="ARBA" id="ARBA00004922"/>
    </source>
</evidence>
<feature type="transmembrane region" description="Helical" evidence="10">
    <location>
        <begin position="381"/>
        <end position="402"/>
    </location>
</feature>
<dbReference type="AlphaFoldDB" id="A0A132AF11"/>
<dbReference type="GO" id="GO:0042281">
    <property type="term" value="F:dolichyl pyrophosphate Man9GlcNAc2 alpha-1,3-glucosyltransferase activity"/>
    <property type="evidence" value="ECO:0007669"/>
    <property type="project" value="TreeGrafter"/>
</dbReference>
<accession>A0A132AF11</accession>
<evidence type="ECO:0000256" key="5">
    <source>
        <dbReference type="ARBA" id="ARBA00022679"/>
    </source>
</evidence>
<evidence type="ECO:0000256" key="10">
    <source>
        <dbReference type="RuleBase" id="RU363110"/>
    </source>
</evidence>
<dbReference type="UniPathway" id="UPA00378"/>
<feature type="transmembrane region" description="Helical" evidence="10">
    <location>
        <begin position="356"/>
        <end position="375"/>
    </location>
</feature>
<evidence type="ECO:0000256" key="9">
    <source>
        <dbReference type="ARBA" id="ARBA00023136"/>
    </source>
</evidence>
<comment type="caution">
    <text evidence="11">The sequence shown here is derived from an EMBL/GenBank/DDBJ whole genome shotgun (WGS) entry which is preliminary data.</text>
</comment>
<reference evidence="11 12" key="1">
    <citation type="journal article" date="2015" name="Parasit. Vectors">
        <title>Draft genome of the scabies mite.</title>
        <authorList>
            <person name="Rider S.D.Jr."/>
            <person name="Morgan M.S."/>
            <person name="Arlian L.G."/>
        </authorList>
    </citation>
    <scope>NUCLEOTIDE SEQUENCE [LARGE SCALE GENOMIC DNA]</scope>
    <source>
        <strain evidence="11">Arlian Lab</strain>
    </source>
</reference>
<dbReference type="OrthoDB" id="4983at2759"/>
<feature type="transmembrane region" description="Helical" evidence="10">
    <location>
        <begin position="329"/>
        <end position="349"/>
    </location>
</feature>
<feature type="transmembrane region" description="Helical" evidence="10">
    <location>
        <begin position="441"/>
        <end position="461"/>
    </location>
</feature>
<sequence length="516" mass="60908">MNATVIITLLFALLIRWLVALHPYSGYQRPPMYGDYEAQRHWQEITINLPISEWYRNSTENDLLYWGLDYPPLTAYHSYLLGRMWVILKQELFDSILISFAKQINSKWIDLGESRGYESYDHKLFMRSTGSSQLPFAICFFSIIIVLIADLIFLSALIYYWIYLQKNSNNCVYLLRSLFIPSLILIDHGHFQIHRFRYNCVTLGLFFWALNFLKREHDILASIMFCLALNYKQISLYYSLPLFLFLLKKCIEKKSFAMKILKFIALALAVIISFSIIWLPFLTDLDSVLQVIKRIFPINRGIYEDKVANFWFCVSIFFKIKIFLDSNQLAIMSVLCTLLASLPGCYLLLRQSTFNQFKFALINVSLAFFLFSFQVHEKTILFVNTPMILLIDTHPFMFVALIDQRSINTALFHFTDYLCNFQSKFDLKICNSTQWKFTKMFFLSIISIGALSIASLFPSPFERFPHLYPVLNSLLSFLHFIAFYLTINILQYYDFKENRCNRSMTKIREHRHEKLK</sequence>
<feature type="transmembrane region" description="Helical" evidence="10">
    <location>
        <begin position="134"/>
        <end position="161"/>
    </location>
</feature>
<feature type="transmembrane region" description="Helical" evidence="10">
    <location>
        <begin position="473"/>
        <end position="493"/>
    </location>
</feature>
<evidence type="ECO:0000256" key="1">
    <source>
        <dbReference type="ARBA" id="ARBA00004477"/>
    </source>
</evidence>
<evidence type="ECO:0000256" key="8">
    <source>
        <dbReference type="ARBA" id="ARBA00022989"/>
    </source>
</evidence>
<feature type="transmembrane region" description="Helical" evidence="10">
    <location>
        <begin position="219"/>
        <end position="247"/>
    </location>
</feature>
<keyword evidence="5 10" id="KW-0808">Transferase</keyword>
<dbReference type="InterPro" id="IPR004856">
    <property type="entry name" value="Glyco_trans_ALG6/ALG8"/>
</dbReference>
<protein>
    <recommendedName>
        <fullName evidence="10">Alpha-1,3-glucosyltransferase</fullName>
        <ecNumber evidence="10">2.4.1.-</ecNumber>
    </recommendedName>
</protein>
<evidence type="ECO:0000256" key="3">
    <source>
        <dbReference type="ARBA" id="ARBA00008715"/>
    </source>
</evidence>
<feature type="transmembrane region" description="Helical" evidence="10">
    <location>
        <begin position="259"/>
        <end position="281"/>
    </location>
</feature>
<keyword evidence="7 10" id="KW-0256">Endoplasmic reticulum</keyword>
<dbReference type="PANTHER" id="PTHR12413:SF1">
    <property type="entry name" value="DOLICHYL PYROPHOSPHATE MAN9GLCNAC2 ALPHA-1,3-GLUCOSYLTRANSFERASE"/>
    <property type="match status" value="1"/>
</dbReference>
<evidence type="ECO:0000256" key="4">
    <source>
        <dbReference type="ARBA" id="ARBA00022676"/>
    </source>
</evidence>
<keyword evidence="8 10" id="KW-1133">Transmembrane helix</keyword>